<dbReference type="PANTHER" id="PTHR42850:SF4">
    <property type="entry name" value="ZINC-DEPENDENT ENDOPOLYPHOSPHATASE"/>
    <property type="match status" value="1"/>
</dbReference>
<gene>
    <name evidence="2" type="ORF">GS597_01740</name>
</gene>
<protein>
    <submittedName>
        <fullName evidence="2">Serine/threonine protein phosphatase</fullName>
    </submittedName>
</protein>
<dbReference type="PANTHER" id="PTHR42850">
    <property type="entry name" value="METALLOPHOSPHOESTERASE"/>
    <property type="match status" value="1"/>
</dbReference>
<feature type="domain" description="Calcineurin-like phosphoesterase" evidence="1">
    <location>
        <begin position="2"/>
        <end position="152"/>
    </location>
</feature>
<dbReference type="GO" id="GO:0008803">
    <property type="term" value="F:bis(5'-nucleosyl)-tetraphosphatase (symmetrical) activity"/>
    <property type="evidence" value="ECO:0007669"/>
    <property type="project" value="TreeGrafter"/>
</dbReference>
<dbReference type="Gene3D" id="3.60.21.10">
    <property type="match status" value="1"/>
</dbReference>
<dbReference type="SUPFAM" id="SSF56300">
    <property type="entry name" value="Metallo-dependent phosphatases"/>
    <property type="match status" value="1"/>
</dbReference>
<accession>A0A8K1ZWP8</accession>
<dbReference type="InterPro" id="IPR029052">
    <property type="entry name" value="Metallo-depent_PP-like"/>
</dbReference>
<evidence type="ECO:0000313" key="2">
    <source>
        <dbReference type="EMBL" id="NCJ05258.1"/>
    </source>
</evidence>
<proteinExistence type="predicted"/>
<evidence type="ECO:0000259" key="1">
    <source>
        <dbReference type="Pfam" id="PF00149"/>
    </source>
</evidence>
<sequence>MDLLALVELINADQLYFLGDLIDRGPDSNKVVEFVKSHDHTCLMGNHEQMMCHAFPPNQATDPWFLQMWLGAGGRDTLESYHDPEQLQAHVEWLHTLPLYLDLGDLWLVHAGLDPTRPPEAQTEREFCWIRNEFHQAQEPYFADKLIVTGHTITFTFKGVSPGQLAQGPGWLDIDTGAYHPKSGWMTALDIDQKQVYQVNVFDHDSRICSLAEATDWIDTRTKRHWLFF</sequence>
<name>A0A8K1ZWP8_9CYAN</name>
<dbReference type="Pfam" id="PF00149">
    <property type="entry name" value="Metallophos"/>
    <property type="match status" value="1"/>
</dbReference>
<reference evidence="2" key="1">
    <citation type="submission" date="2019-12" db="EMBL/GenBank/DDBJ databases">
        <title>High-Quality draft genome sequences of three cyanobacteria isolated from the limestone walls of the Old Cathedral of Coimbra.</title>
        <authorList>
            <person name="Tiago I."/>
            <person name="Soares F."/>
            <person name="Portugal A."/>
        </authorList>
    </citation>
    <scope>NUCLEOTIDE SEQUENCE [LARGE SCALE GENOMIC DNA]</scope>
    <source>
        <strain evidence="2">C</strain>
    </source>
</reference>
<comment type="caution">
    <text evidence="2">The sequence shown here is derived from an EMBL/GenBank/DDBJ whole genome shotgun (WGS) entry which is preliminary data.</text>
</comment>
<dbReference type="InterPro" id="IPR004843">
    <property type="entry name" value="Calcineurin-like_PHP"/>
</dbReference>
<keyword evidence="3" id="KW-1185">Reference proteome</keyword>
<dbReference type="EMBL" id="WVIC01000002">
    <property type="protein sequence ID" value="NCJ05258.1"/>
    <property type="molecule type" value="Genomic_DNA"/>
</dbReference>
<dbReference type="GO" id="GO:0016791">
    <property type="term" value="F:phosphatase activity"/>
    <property type="evidence" value="ECO:0007669"/>
    <property type="project" value="TreeGrafter"/>
</dbReference>
<organism evidence="2 3">
    <name type="scientific">Petrachloros mirabilis ULC683</name>
    <dbReference type="NCBI Taxonomy" id="2781853"/>
    <lineage>
        <taxon>Bacteria</taxon>
        <taxon>Bacillati</taxon>
        <taxon>Cyanobacteriota</taxon>
        <taxon>Cyanophyceae</taxon>
        <taxon>Synechococcales</taxon>
        <taxon>Petrachlorosaceae</taxon>
        <taxon>Petrachloros</taxon>
        <taxon>Petrachloros mirabilis</taxon>
    </lineage>
</organism>
<evidence type="ECO:0000313" key="3">
    <source>
        <dbReference type="Proteomes" id="UP000607397"/>
    </source>
</evidence>
<dbReference type="AlphaFoldDB" id="A0A8K1ZWP8"/>
<dbReference type="GO" id="GO:0005737">
    <property type="term" value="C:cytoplasm"/>
    <property type="evidence" value="ECO:0007669"/>
    <property type="project" value="TreeGrafter"/>
</dbReference>
<dbReference type="GO" id="GO:0110154">
    <property type="term" value="P:RNA decapping"/>
    <property type="evidence" value="ECO:0007669"/>
    <property type="project" value="TreeGrafter"/>
</dbReference>
<dbReference type="InterPro" id="IPR050126">
    <property type="entry name" value="Ap4A_hydrolase"/>
</dbReference>
<dbReference type="Proteomes" id="UP000607397">
    <property type="component" value="Unassembled WGS sequence"/>
</dbReference>